<protein>
    <submittedName>
        <fullName evidence="1">Uncharacterized protein</fullName>
    </submittedName>
</protein>
<dbReference type="InterPro" id="IPR009091">
    <property type="entry name" value="RCC1/BLIP-II"/>
</dbReference>
<dbReference type="InterPro" id="IPR051553">
    <property type="entry name" value="Ran_GTPase-activating"/>
</dbReference>
<dbReference type="eggNOG" id="COG5184">
    <property type="taxonomic scope" value="Bacteria"/>
</dbReference>
<dbReference type="SUPFAM" id="SSF50985">
    <property type="entry name" value="RCC1/BLIP-II"/>
    <property type="match status" value="1"/>
</dbReference>
<accession>Q3KFY9</accession>
<dbReference type="KEGG" id="pfo:Pfl01_1574"/>
<dbReference type="PANTHER" id="PTHR45982">
    <property type="entry name" value="REGULATOR OF CHROMOSOME CONDENSATION"/>
    <property type="match status" value="1"/>
</dbReference>
<evidence type="ECO:0000313" key="2">
    <source>
        <dbReference type="Proteomes" id="UP000002704"/>
    </source>
</evidence>
<reference evidence="1 2" key="1">
    <citation type="journal article" date="2009" name="Genome Biol.">
        <title>Genomic and genetic analyses of diversity and plant interactions of Pseudomonas fluorescens.</title>
        <authorList>
            <person name="Silby M.W."/>
            <person name="Cerdeno-Tarraga A.M."/>
            <person name="Vernikos G.S."/>
            <person name="Giddens S.R."/>
            <person name="Jackson R.W."/>
            <person name="Preston G.M."/>
            <person name="Zhang X.X."/>
            <person name="Moon C.D."/>
            <person name="Gehrig S.M."/>
            <person name="Godfrey S.A."/>
            <person name="Knight C.G."/>
            <person name="Malone J.G."/>
            <person name="Robinson Z."/>
            <person name="Spiers A.J."/>
            <person name="Harris S."/>
            <person name="Challis G.L."/>
            <person name="Yaxley A.M."/>
            <person name="Harris D."/>
            <person name="Seeger K."/>
            <person name="Murphy L."/>
            <person name="Rutter S."/>
            <person name="Squares R."/>
            <person name="Quail M.A."/>
            <person name="Saunders E."/>
            <person name="Mavromatis K."/>
            <person name="Brettin T.S."/>
            <person name="Bentley S.D."/>
            <person name="Hothersall J."/>
            <person name="Stephens E."/>
            <person name="Thomas C.M."/>
            <person name="Parkhill J."/>
            <person name="Levy S.B."/>
            <person name="Rainey P.B."/>
            <person name="Thomson N.R."/>
        </authorList>
    </citation>
    <scope>NUCLEOTIDE SEQUENCE [LARGE SCALE GENOMIC DNA]</scope>
    <source>
        <strain evidence="1 2">Pf0-1</strain>
    </source>
</reference>
<dbReference type="EMBL" id="CP000094">
    <property type="protein sequence ID" value="ABA73317.1"/>
    <property type="molecule type" value="Genomic_DNA"/>
</dbReference>
<organism evidence="1 2">
    <name type="scientific">Pseudomonas fluorescens (strain Pf0-1)</name>
    <dbReference type="NCBI Taxonomy" id="205922"/>
    <lineage>
        <taxon>Bacteria</taxon>
        <taxon>Pseudomonadati</taxon>
        <taxon>Pseudomonadota</taxon>
        <taxon>Gammaproteobacteria</taxon>
        <taxon>Pseudomonadales</taxon>
        <taxon>Pseudomonadaceae</taxon>
        <taxon>Pseudomonas</taxon>
    </lineage>
</organism>
<dbReference type="PANTHER" id="PTHR45982:SF1">
    <property type="entry name" value="REGULATOR OF CHROMOSOME CONDENSATION"/>
    <property type="match status" value="1"/>
</dbReference>
<sequence>MSPLSNLTVDIPHSGALRCLISCHSEAAEEAHPEMIRKSAKVDGTGPQNPVAEDELLVLGARACHRVVGTFRSNSYRLVSLNARTLEPIEAVWQYEDHDQSVTGIDFFDTNPSPPLLVTSGKQRLVLSRSNIIGNFPALCALRNDQKLHAWGWGENGGNLPPRLACLRDIREVASSMAAFAVRRAKGNVLAWGSAGNPSSCVPEEIAKRTDIVALYGGAYAFAALLSTGNLVTWGLKETGGDLPDRIARLSDIVHVQGSEFAFAAIRKNGHVVTWGHPDYGGALPDDIGKMSGVVQLASSGFAYALRRDDGSVAVWGRIAPMPERIAGLRDIVDIQGNAGAFAVRQASGQVDGWGDFTWDTPPAPITEYRDIVHFSPTSDGFVVLRANGQVDAWGAGAAANVPDTIKALTDVVGISTNHEAAVALRSNGEAVAWGDPEAGGDSSNVAPLLQNVRAVYGGTRTFVALREDARVVAWGDAHKGGTGEQKALYRRIAYSRKVAP</sequence>
<dbReference type="HOGENOM" id="CLU_610770_0_0_6"/>
<dbReference type="Proteomes" id="UP000002704">
    <property type="component" value="Chromosome"/>
</dbReference>
<dbReference type="AlphaFoldDB" id="Q3KFY9"/>
<proteinExistence type="predicted"/>
<name>Q3KFY9_PSEPF</name>
<evidence type="ECO:0000313" key="1">
    <source>
        <dbReference type="EMBL" id="ABA73317.1"/>
    </source>
</evidence>
<dbReference type="Gene3D" id="2.130.10.30">
    <property type="entry name" value="Regulator of chromosome condensation 1/beta-lactamase-inhibitor protein II"/>
    <property type="match status" value="2"/>
</dbReference>
<gene>
    <name evidence="1" type="ordered locus">Pfl01_1574</name>
</gene>